<name>E6S8S9_INTC7</name>
<proteinExistence type="predicted"/>
<dbReference type="Pfam" id="PF16976">
    <property type="entry name" value="RcpC"/>
    <property type="match status" value="1"/>
</dbReference>
<sequence length="267" mass="28528">MNRRLVAVLLAVLLAIAGALLVVNYVRGADARAIADQQPAKVYLAEKLIPAGTTLKDAQRTELIVETRVATVARPQGALDDINPENSALLALSDIQPGEFVMASRFGTRPVGEKAIEVPAGMLAMSVELSDPARIGKFVTPGSDIAIFATHGMKLIGEDDATKAFNELNLKGTTVLLDKVQVIAMGDTPLAAPKKAEAGKADEQTPSFLVTVAVTPEQSLRLAHGINEYTLYAGLRGSDVKIPADGHTDDSDIFSYDMRQLLKQVRR</sequence>
<dbReference type="RefSeq" id="WP_013491369.1">
    <property type="nucleotide sequence ID" value="NC_014830.1"/>
</dbReference>
<dbReference type="STRING" id="710696.Intca_0502"/>
<protein>
    <submittedName>
        <fullName evidence="2">Flp pilus assembly protein CpaB</fullName>
    </submittedName>
</protein>
<dbReference type="KEGG" id="ica:Intca_0502"/>
<dbReference type="InterPro" id="IPR031571">
    <property type="entry name" value="RcpC_dom"/>
</dbReference>
<reference evidence="2 3" key="1">
    <citation type="journal article" date="2010" name="Stand. Genomic Sci.">
        <title>Complete genome sequence of Intrasporangium calvum type strain (7 KIP).</title>
        <authorList>
            <person name="Del Rio T.G."/>
            <person name="Chertkov O."/>
            <person name="Yasawong M."/>
            <person name="Lucas S."/>
            <person name="Deshpande S."/>
            <person name="Cheng J.F."/>
            <person name="Detter C."/>
            <person name="Tapia R."/>
            <person name="Han C."/>
            <person name="Goodwin L."/>
            <person name="Pitluck S."/>
            <person name="Liolios K."/>
            <person name="Ivanova N."/>
            <person name="Mavromatis K."/>
            <person name="Pati A."/>
            <person name="Chen A."/>
            <person name="Palaniappan K."/>
            <person name="Land M."/>
            <person name="Hauser L."/>
            <person name="Chang Y.J."/>
            <person name="Jeffries C.D."/>
            <person name="Rohde M."/>
            <person name="Pukall R."/>
            <person name="Sikorski J."/>
            <person name="Goker M."/>
            <person name="Woyke T."/>
            <person name="Bristow J."/>
            <person name="Eisen J.A."/>
            <person name="Markowitz V."/>
            <person name="Hugenholtz P."/>
            <person name="Kyrpides N.C."/>
            <person name="Klenk H.P."/>
            <person name="Lapidus A."/>
        </authorList>
    </citation>
    <scope>NUCLEOTIDE SEQUENCE [LARGE SCALE GENOMIC DNA]</scope>
    <source>
        <strain evidence="3">ATCC 23552 / DSM 43043 / JCM 3097 / NBRC 12989 / 7 KIP</strain>
    </source>
</reference>
<dbReference type="HOGENOM" id="CLU_092374_0_0_11"/>
<feature type="domain" description="Flp pilus assembly protein RcpC/CpaB" evidence="1">
    <location>
        <begin position="117"/>
        <end position="232"/>
    </location>
</feature>
<dbReference type="OrthoDB" id="5182178at2"/>
<evidence type="ECO:0000259" key="1">
    <source>
        <dbReference type="Pfam" id="PF16976"/>
    </source>
</evidence>
<keyword evidence="3" id="KW-1185">Reference proteome</keyword>
<dbReference type="eggNOG" id="COG3745">
    <property type="taxonomic scope" value="Bacteria"/>
</dbReference>
<evidence type="ECO:0000313" key="3">
    <source>
        <dbReference type="Proteomes" id="UP000008914"/>
    </source>
</evidence>
<organism evidence="2 3">
    <name type="scientific">Intrasporangium calvum (strain ATCC 23552 / DSM 43043 / JCM 3097 / NBRC 12989 / NCIMB 10167 / NRRL B-3866 / 7 KIP)</name>
    <dbReference type="NCBI Taxonomy" id="710696"/>
    <lineage>
        <taxon>Bacteria</taxon>
        <taxon>Bacillati</taxon>
        <taxon>Actinomycetota</taxon>
        <taxon>Actinomycetes</taxon>
        <taxon>Micrococcales</taxon>
        <taxon>Intrasporangiaceae</taxon>
        <taxon>Intrasporangium</taxon>
    </lineage>
</organism>
<dbReference type="EMBL" id="CP002343">
    <property type="protein sequence ID" value="ADU47048.1"/>
    <property type="molecule type" value="Genomic_DNA"/>
</dbReference>
<evidence type="ECO:0000313" key="2">
    <source>
        <dbReference type="EMBL" id="ADU47048.1"/>
    </source>
</evidence>
<gene>
    <name evidence="2" type="ordered locus">Intca_0502</name>
</gene>
<dbReference type="Proteomes" id="UP000008914">
    <property type="component" value="Chromosome"/>
</dbReference>
<accession>E6S8S9</accession>
<dbReference type="AlphaFoldDB" id="E6S8S9"/>